<reference evidence="2 3" key="1">
    <citation type="submission" date="2011-08" db="EMBL/GenBank/DDBJ databases">
        <authorList>
            <person name="Liu Z.J."/>
            <person name="Shi F.L."/>
            <person name="Lu J.Q."/>
            <person name="Li M."/>
            <person name="Wang Z.L."/>
        </authorList>
    </citation>
    <scope>NUCLEOTIDE SEQUENCE [LARGE SCALE GENOMIC DNA]</scope>
    <source>
        <strain evidence="2 3">USNM 41457</strain>
    </source>
</reference>
<sequence>MINQIIETINELKKKGKPYRKELETLEKQIEIIPLEKTPQIAYFLATDYLHFKEIENSIKYIEFGKQRVRECFKKNIFDRNDLLLLCGDLSRLYCTEFEIASLDIFKEYQMKFKVNHIGVKNLDFSVGIHKKPYSNEKAKKNRKERQKNNSSNFIKANKENKSNNIISSNEKSEKNFKKTEKSKNSLESDVSFHLSTSLEFENIANSRNTNTRFVSQQDIFTILSKNLKTKLEDLIKSDDYNIVLKNPRELFIWCYKYISKHKKHDLMHFLLYFSISDEDLKNTFFLYNFLSYENIYFNKKIANLDSEKHKNLKYYLIFIDSTQTKISEICDLIISKKNGLEDLNILFLNALVSKKFYILRNTLNYLDNILDAYNTDLSYYKILLNKLTNESDDIKSLLYTKDNKSNNKINKNIGKLNRKKLSMCNSQDLANDCVVSETGKKLIDNYIEFLLLKNEYEEILKYSYDEDLLFYCHLKLFETSKALDIFERKISPILSEQLNKASFSDCNPPLSESNKNCLFNPEISDKITTKSSHKIYPSKYITQKHIFKLFLLLDDFTNALNIISNIESPEIFIKCLKLCYKLTKTHNTQRMHFYRYKKIWN</sequence>
<keyword evidence="3" id="KW-1185">Reference proteome</keyword>
<evidence type="ECO:0000313" key="2">
    <source>
        <dbReference type="EMBL" id="EJW01517.1"/>
    </source>
</evidence>
<dbReference type="EMBL" id="AFBI03000005">
    <property type="protein sequence ID" value="EJW01517.1"/>
    <property type="molecule type" value="Genomic_DNA"/>
</dbReference>
<comment type="caution">
    <text evidence="2">The sequence shown here is derived from an EMBL/GenBank/DDBJ whole genome shotgun (WGS) entry which is preliminary data.</text>
</comment>
<evidence type="ECO:0000313" key="3">
    <source>
        <dbReference type="Proteomes" id="UP000003163"/>
    </source>
</evidence>
<organism evidence="2 3">
    <name type="scientific">Edhazardia aedis (strain USNM 41457)</name>
    <name type="common">Microsporidian parasite</name>
    <dbReference type="NCBI Taxonomy" id="1003232"/>
    <lineage>
        <taxon>Eukaryota</taxon>
        <taxon>Fungi</taxon>
        <taxon>Fungi incertae sedis</taxon>
        <taxon>Microsporidia</taxon>
        <taxon>Edhazardia</taxon>
    </lineage>
</organism>
<evidence type="ECO:0000256" key="1">
    <source>
        <dbReference type="SAM" id="MobiDB-lite"/>
    </source>
</evidence>
<dbReference type="VEuPathDB" id="MicrosporidiaDB:EDEG_00431"/>
<proteinExistence type="predicted"/>
<dbReference type="InParanoid" id="J9DJG6"/>
<feature type="region of interest" description="Disordered" evidence="1">
    <location>
        <begin position="136"/>
        <end position="156"/>
    </location>
</feature>
<protein>
    <submittedName>
        <fullName evidence="2">Uncharacterized protein</fullName>
    </submittedName>
</protein>
<dbReference type="Proteomes" id="UP000003163">
    <property type="component" value="Unassembled WGS sequence"/>
</dbReference>
<accession>J9DJG6</accession>
<dbReference type="AlphaFoldDB" id="J9DJG6"/>
<gene>
    <name evidence="2" type="ORF">EDEG_00431</name>
</gene>
<name>J9DJG6_EDHAE</name>
<dbReference type="HOGENOM" id="CLU_453419_0_0_1"/>
<reference evidence="3" key="2">
    <citation type="submission" date="2015-07" db="EMBL/GenBank/DDBJ databases">
        <title>Contrasting host-pathogen interactions and genome evolution in two generalist and specialist microsporidian pathogens of mosquitoes.</title>
        <authorList>
            <consortium name="The Broad Institute Genomics Platform"/>
            <consortium name="The Broad Institute Genome Sequencing Center for Infectious Disease"/>
            <person name="Cuomo C.A."/>
            <person name="Sanscrainte N.D."/>
            <person name="Goldberg J.M."/>
            <person name="Heiman D."/>
            <person name="Young S."/>
            <person name="Zeng Q."/>
            <person name="Becnel J.J."/>
            <person name="Birren B.W."/>
        </authorList>
    </citation>
    <scope>NUCLEOTIDE SEQUENCE [LARGE SCALE GENOMIC DNA]</scope>
    <source>
        <strain evidence="3">USNM 41457</strain>
    </source>
</reference>